<sequence length="73" mass="7699">MDAIKPLQQEPHTTGVEIASPVGHEDDPRPPEEASARAPGSAPAAEPSEGVRYRVRFACSTTDVQSPSRDASS</sequence>
<proteinExistence type="predicted"/>
<comment type="caution">
    <text evidence="2">The sequence shown here is derived from an EMBL/GenBank/DDBJ whole genome shotgun (WGS) entry which is preliminary data.</text>
</comment>
<dbReference type="Proteomes" id="UP000319771">
    <property type="component" value="Unassembled WGS sequence"/>
</dbReference>
<feature type="compositionally biased region" description="Basic and acidic residues" evidence="1">
    <location>
        <begin position="23"/>
        <end position="35"/>
    </location>
</feature>
<dbReference type="AlphaFoldDB" id="A0A538UDU1"/>
<evidence type="ECO:0000313" key="2">
    <source>
        <dbReference type="EMBL" id="TMQ74064.1"/>
    </source>
</evidence>
<feature type="compositionally biased region" description="Low complexity" evidence="1">
    <location>
        <begin position="36"/>
        <end position="50"/>
    </location>
</feature>
<accession>A0A538UDU1</accession>
<dbReference type="EMBL" id="VBPB01000017">
    <property type="protein sequence ID" value="TMQ74064.1"/>
    <property type="molecule type" value="Genomic_DNA"/>
</dbReference>
<organism evidence="2 3">
    <name type="scientific">Eiseniibacteriota bacterium</name>
    <dbReference type="NCBI Taxonomy" id="2212470"/>
    <lineage>
        <taxon>Bacteria</taxon>
        <taxon>Candidatus Eiseniibacteriota</taxon>
    </lineage>
</organism>
<protein>
    <submittedName>
        <fullName evidence="2">Uncharacterized protein</fullName>
    </submittedName>
</protein>
<feature type="region of interest" description="Disordered" evidence="1">
    <location>
        <begin position="1"/>
        <end position="50"/>
    </location>
</feature>
<evidence type="ECO:0000256" key="1">
    <source>
        <dbReference type="SAM" id="MobiDB-lite"/>
    </source>
</evidence>
<reference evidence="2 3" key="1">
    <citation type="journal article" date="2019" name="Nat. Microbiol.">
        <title>Mediterranean grassland soil C-N compound turnover is dependent on rainfall and depth, and is mediated by genomically divergent microorganisms.</title>
        <authorList>
            <person name="Diamond S."/>
            <person name="Andeer P.F."/>
            <person name="Li Z."/>
            <person name="Crits-Christoph A."/>
            <person name="Burstein D."/>
            <person name="Anantharaman K."/>
            <person name="Lane K.R."/>
            <person name="Thomas B.C."/>
            <person name="Pan C."/>
            <person name="Northen T.R."/>
            <person name="Banfield J.F."/>
        </authorList>
    </citation>
    <scope>NUCLEOTIDE SEQUENCE [LARGE SCALE GENOMIC DNA]</scope>
    <source>
        <strain evidence="2">WS_11</strain>
    </source>
</reference>
<evidence type="ECO:0000313" key="3">
    <source>
        <dbReference type="Proteomes" id="UP000319771"/>
    </source>
</evidence>
<name>A0A538UDU1_UNCEI</name>
<gene>
    <name evidence="2" type="ORF">E6K81_01440</name>
</gene>